<dbReference type="Proteomes" id="UP000814128">
    <property type="component" value="Unassembled WGS sequence"/>
</dbReference>
<accession>A0ACB8Q753</accession>
<dbReference type="EMBL" id="MU273885">
    <property type="protein sequence ID" value="KAI0027533.1"/>
    <property type="molecule type" value="Genomic_DNA"/>
</dbReference>
<protein>
    <submittedName>
        <fullName evidence="1">Uncharacterized protein</fullName>
    </submittedName>
</protein>
<comment type="caution">
    <text evidence="1">The sequence shown here is derived from an EMBL/GenBank/DDBJ whole genome shotgun (WGS) entry which is preliminary data.</text>
</comment>
<reference evidence="1" key="2">
    <citation type="journal article" date="2022" name="New Phytol.">
        <title>Evolutionary transition to the ectomycorrhizal habit in the genomes of a hyperdiverse lineage of mushroom-forming fungi.</title>
        <authorList>
            <person name="Looney B."/>
            <person name="Miyauchi S."/>
            <person name="Morin E."/>
            <person name="Drula E."/>
            <person name="Courty P.E."/>
            <person name="Kohler A."/>
            <person name="Kuo A."/>
            <person name="LaButti K."/>
            <person name="Pangilinan J."/>
            <person name="Lipzen A."/>
            <person name="Riley R."/>
            <person name="Andreopoulos W."/>
            <person name="He G."/>
            <person name="Johnson J."/>
            <person name="Nolan M."/>
            <person name="Tritt A."/>
            <person name="Barry K.W."/>
            <person name="Grigoriev I.V."/>
            <person name="Nagy L.G."/>
            <person name="Hibbett D."/>
            <person name="Henrissat B."/>
            <person name="Matheny P.B."/>
            <person name="Labbe J."/>
            <person name="Martin F.M."/>
        </authorList>
    </citation>
    <scope>NUCLEOTIDE SEQUENCE</scope>
    <source>
        <strain evidence="1">EC-137</strain>
    </source>
</reference>
<reference evidence="1" key="1">
    <citation type="submission" date="2021-02" db="EMBL/GenBank/DDBJ databases">
        <authorList>
            <consortium name="DOE Joint Genome Institute"/>
            <person name="Ahrendt S."/>
            <person name="Looney B.P."/>
            <person name="Miyauchi S."/>
            <person name="Morin E."/>
            <person name="Drula E."/>
            <person name="Courty P.E."/>
            <person name="Chicoki N."/>
            <person name="Fauchery L."/>
            <person name="Kohler A."/>
            <person name="Kuo A."/>
            <person name="Labutti K."/>
            <person name="Pangilinan J."/>
            <person name="Lipzen A."/>
            <person name="Riley R."/>
            <person name="Andreopoulos W."/>
            <person name="He G."/>
            <person name="Johnson J."/>
            <person name="Barry K.W."/>
            <person name="Grigoriev I.V."/>
            <person name="Nagy L."/>
            <person name="Hibbett D."/>
            <person name="Henrissat B."/>
            <person name="Matheny P.B."/>
            <person name="Labbe J."/>
            <person name="Martin F."/>
        </authorList>
    </citation>
    <scope>NUCLEOTIDE SEQUENCE</scope>
    <source>
        <strain evidence="1">EC-137</strain>
    </source>
</reference>
<organism evidence="1 2">
    <name type="scientific">Vararia minispora EC-137</name>
    <dbReference type="NCBI Taxonomy" id="1314806"/>
    <lineage>
        <taxon>Eukaryota</taxon>
        <taxon>Fungi</taxon>
        <taxon>Dikarya</taxon>
        <taxon>Basidiomycota</taxon>
        <taxon>Agaricomycotina</taxon>
        <taxon>Agaricomycetes</taxon>
        <taxon>Russulales</taxon>
        <taxon>Lachnocladiaceae</taxon>
        <taxon>Vararia</taxon>
    </lineage>
</organism>
<feature type="non-terminal residue" evidence="1">
    <location>
        <position position="1"/>
    </location>
</feature>
<name>A0ACB8Q753_9AGAM</name>
<keyword evidence="2" id="KW-1185">Reference proteome</keyword>
<gene>
    <name evidence="1" type="ORF">K488DRAFT_61247</name>
</gene>
<proteinExistence type="predicted"/>
<sequence>RRGCMDKTRVGLLLDLFKWCRDPDAPSIFWLSGMAGTGKSSIAWTLCDKLQAEGLLGGSFFCSRTGVIARSDVMHIIPTLAHDLAQKSSAFKTTLLAKLKENADIAYKAIDLQIQELLLKPLSSLRGNRLPMLVLVIDALDECAEKDATLRLLKGFLAVSRGLSVKIFLTSRPENHIRPTLQFSEDDIRRTLRLQDIHDAIVDADISLYFQTRLAEIRNERPDLEIPPSWPSDTDIAALTKASNRLFIFASTAVEYIREEPDERLPNLTGLKVLASDPLIKPLDDMYALILQTAARSRDPKTGEMDALKRVLACILAMRAPLSISGLAQLLGVHPRKLRIILDRLHAVVNVPEDNGSPDLRTVHASFGDFLTERAVDELTIDPALGHHVLSVGCFSAMRSDDLCFNVSRSSSSYNRNPRPESSPIPFILRYACQHWPHHVSQSYDPLSFVEEIFAVFRPKFLFWLEVLSSSGCANQASTLILTLLTIKGLEETAPEALCSFLRDANDFVNSSPEAIEKSAPHIYLSALPCVRLSSAVYTEFMPQFTGLPVPAAHGVDRPAEALLLIRGHQPWAAQDALALSVAFSPDGRRVVSGYSDYQVRLWDAESGALLLPPLEGHIWTVVSVAFTGDGLYVASAAADATIRVWDARTGAAFRPLQGHEHTIYSLSVSSDGKRIASASGDATIREGHAEEDTQYALPVGHWGGVYAVSFSPDGTRIVSCATDGWICIWDATSGALAMPPLFGHDNPVYTCSISPDGARIASGDWYGHVWIWDAVTGSPVLPQLQAHTRPINAISFSPDSARIASASNDHTVRIWDACTGENTLPPLEGHRDAVLSVVFAPDGTRLASGSCDSTIRVWDSQSGAALLAPFTGHEGDVYAVAFSPDGECIASGAEDNTVRVWDSRKGTPVLQPLRGHTGWVTGVAYSPDGDRIASCGDGDRRVRVWDARTGALLFRPFHGHYMLVRSVAFSPDGGRVVSSGTDWCIRVWDLQAGADMTMTYHDEITFQATAASPHSVGDGRSGGSSTAPFFTHHVPRPPFGSDPVRYRTVNPDLTWIVGPNDELLFWMPPEYRRVLQLPPCSLHISSSRVAVDFTDSFHGEAWMKCYCPTLART</sequence>
<evidence type="ECO:0000313" key="1">
    <source>
        <dbReference type="EMBL" id="KAI0027533.1"/>
    </source>
</evidence>
<evidence type="ECO:0000313" key="2">
    <source>
        <dbReference type="Proteomes" id="UP000814128"/>
    </source>
</evidence>